<dbReference type="GO" id="GO:0008206">
    <property type="term" value="P:bile acid metabolic process"/>
    <property type="evidence" value="ECO:0007669"/>
    <property type="project" value="UniProtKB-ARBA"/>
</dbReference>
<dbReference type="AlphaFoldDB" id="A0A926QIB5"/>
<name>A0A926QIB5_9BACL</name>
<dbReference type="Pfam" id="PF13561">
    <property type="entry name" value="adh_short_C2"/>
    <property type="match status" value="1"/>
</dbReference>
<gene>
    <name evidence="3" type="ORF">ICC18_04870</name>
</gene>
<keyword evidence="4" id="KW-1185">Reference proteome</keyword>
<evidence type="ECO:0000256" key="1">
    <source>
        <dbReference type="ARBA" id="ARBA00006484"/>
    </source>
</evidence>
<dbReference type="GO" id="GO:0016614">
    <property type="term" value="F:oxidoreductase activity, acting on CH-OH group of donors"/>
    <property type="evidence" value="ECO:0007669"/>
    <property type="project" value="UniProtKB-ARBA"/>
</dbReference>
<evidence type="ECO:0000313" key="4">
    <source>
        <dbReference type="Proteomes" id="UP000650466"/>
    </source>
</evidence>
<dbReference type="RefSeq" id="WP_188173264.1">
    <property type="nucleotide sequence ID" value="NZ_JACVVD010000002.1"/>
</dbReference>
<keyword evidence="2" id="KW-0560">Oxidoreductase</keyword>
<protein>
    <submittedName>
        <fullName evidence="3">SDR family oxidoreductase</fullName>
    </submittedName>
</protein>
<dbReference type="PRINTS" id="PR00080">
    <property type="entry name" value="SDRFAMILY"/>
</dbReference>
<dbReference type="SUPFAM" id="SSF51735">
    <property type="entry name" value="NAD(P)-binding Rossmann-fold domains"/>
    <property type="match status" value="1"/>
</dbReference>
<dbReference type="FunFam" id="3.40.50.720:FF:000084">
    <property type="entry name" value="Short-chain dehydrogenase reductase"/>
    <property type="match status" value="1"/>
</dbReference>
<dbReference type="InterPro" id="IPR002347">
    <property type="entry name" value="SDR_fam"/>
</dbReference>
<sequence length="301" mass="33300">MDNYPMYPYFGKQLKCQEEPLSFPPQQQPQQPGLEYLMTPRPIFENPGYIGSRKLQDRVAIVTGGDSGIGRAVSVAFAKEGADVVIAYLNEHRDADETRARIEQLGRRCLALPMDLRSKAANLAVVEQTLQQFGRLDIVVNNISIQFPQSSILDISEEQLEQTFRTNIFSIFFMVQAALPYLKDGSSIINTASILAYQGQKFLIDYSSTKGAVVTFTRSIAQSLTEQGIRVNAVAPGPIWTPLVASTFPVEFLITLGIDTPMKRAGQPFEVAPTFVYLASDDSRYVTGQTLHVNGGYLMSS</sequence>
<comment type="caution">
    <text evidence="3">The sequence shown here is derived from an EMBL/GenBank/DDBJ whole genome shotgun (WGS) entry which is preliminary data.</text>
</comment>
<evidence type="ECO:0000256" key="2">
    <source>
        <dbReference type="ARBA" id="ARBA00023002"/>
    </source>
</evidence>
<dbReference type="PROSITE" id="PS00061">
    <property type="entry name" value="ADH_SHORT"/>
    <property type="match status" value="1"/>
</dbReference>
<dbReference type="PRINTS" id="PR00081">
    <property type="entry name" value="GDHRDH"/>
</dbReference>
<dbReference type="InterPro" id="IPR020904">
    <property type="entry name" value="Sc_DH/Rdtase_CS"/>
</dbReference>
<dbReference type="Proteomes" id="UP000650466">
    <property type="component" value="Unassembled WGS sequence"/>
</dbReference>
<dbReference type="Gene3D" id="3.40.50.720">
    <property type="entry name" value="NAD(P)-binding Rossmann-like Domain"/>
    <property type="match status" value="1"/>
</dbReference>
<evidence type="ECO:0000313" key="3">
    <source>
        <dbReference type="EMBL" id="MBD0379438.1"/>
    </source>
</evidence>
<comment type="similarity">
    <text evidence="1">Belongs to the short-chain dehydrogenases/reductases (SDR) family.</text>
</comment>
<proteinExistence type="inferred from homology"/>
<dbReference type="InterPro" id="IPR036291">
    <property type="entry name" value="NAD(P)-bd_dom_sf"/>
</dbReference>
<dbReference type="EMBL" id="JACVVD010000002">
    <property type="protein sequence ID" value="MBD0379438.1"/>
    <property type="molecule type" value="Genomic_DNA"/>
</dbReference>
<reference evidence="3" key="1">
    <citation type="submission" date="2020-09" db="EMBL/GenBank/DDBJ databases">
        <title>Draft Genome Sequence of Paenibacillus sp. WST5.</title>
        <authorList>
            <person name="Bao Z."/>
        </authorList>
    </citation>
    <scope>NUCLEOTIDE SEQUENCE</scope>
    <source>
        <strain evidence="3">WST5</strain>
    </source>
</reference>
<dbReference type="PANTHER" id="PTHR48107">
    <property type="entry name" value="NADPH-DEPENDENT ALDEHYDE REDUCTASE-LIKE PROTEIN, CHLOROPLASTIC-RELATED"/>
    <property type="match status" value="1"/>
</dbReference>
<organism evidence="3 4">
    <name type="scientific">Paenibacillus sedimenti</name>
    <dbReference type="NCBI Taxonomy" id="2770274"/>
    <lineage>
        <taxon>Bacteria</taxon>
        <taxon>Bacillati</taxon>
        <taxon>Bacillota</taxon>
        <taxon>Bacilli</taxon>
        <taxon>Bacillales</taxon>
        <taxon>Paenibacillaceae</taxon>
        <taxon>Paenibacillus</taxon>
    </lineage>
</organism>
<dbReference type="PANTHER" id="PTHR48107:SF16">
    <property type="entry name" value="NADPH-DEPENDENT ALDEHYDE REDUCTASE 1, CHLOROPLASTIC"/>
    <property type="match status" value="1"/>
</dbReference>
<accession>A0A926QIB5</accession>